<evidence type="ECO:0000256" key="2">
    <source>
        <dbReference type="ARBA" id="ARBA00022777"/>
    </source>
</evidence>
<protein>
    <submittedName>
        <fullName evidence="6">Adenylate cyclase</fullName>
    </submittedName>
</protein>
<name>A0A4Q0ST39_9BACT</name>
<dbReference type="InterPro" id="IPR013783">
    <property type="entry name" value="Ig-like_fold"/>
</dbReference>
<proteinExistence type="predicted"/>
<dbReference type="GO" id="GO:0016020">
    <property type="term" value="C:membrane"/>
    <property type="evidence" value="ECO:0007669"/>
    <property type="project" value="InterPro"/>
</dbReference>
<dbReference type="InterPro" id="IPR011712">
    <property type="entry name" value="Sig_transdc_His_kin_sub3_dim/P"/>
</dbReference>
<dbReference type="InterPro" id="IPR011123">
    <property type="entry name" value="Y_Y_Y"/>
</dbReference>
<dbReference type="PANTHER" id="PTHR24421:SF62">
    <property type="entry name" value="SENSORY TRANSDUCTION HISTIDINE KINASE"/>
    <property type="match status" value="1"/>
</dbReference>
<dbReference type="Gene3D" id="2.130.10.10">
    <property type="entry name" value="YVTN repeat-like/Quinoprotein amine dehydrogenase"/>
    <property type="match status" value="3"/>
</dbReference>
<dbReference type="SMART" id="SM00387">
    <property type="entry name" value="HATPase_c"/>
    <property type="match status" value="1"/>
</dbReference>
<keyword evidence="4" id="KW-1133">Transmembrane helix</keyword>
<keyword evidence="4" id="KW-0812">Transmembrane</keyword>
<dbReference type="CDD" id="cd16917">
    <property type="entry name" value="HATPase_UhpB-NarQ-NarX-like"/>
    <property type="match status" value="1"/>
</dbReference>
<dbReference type="AlphaFoldDB" id="A0A4Q0ST39"/>
<dbReference type="EMBL" id="RDSM01000006">
    <property type="protein sequence ID" value="RXH54083.1"/>
    <property type="molecule type" value="Genomic_DNA"/>
</dbReference>
<gene>
    <name evidence="6" type="ORF">GRAN_5052</name>
</gene>
<dbReference type="Gene3D" id="3.30.565.10">
    <property type="entry name" value="Histidine kinase-like ATPase, C-terminal domain"/>
    <property type="match status" value="1"/>
</dbReference>
<evidence type="ECO:0000313" key="6">
    <source>
        <dbReference type="EMBL" id="RXH54083.1"/>
    </source>
</evidence>
<dbReference type="Pfam" id="PF07730">
    <property type="entry name" value="HisKA_3"/>
    <property type="match status" value="1"/>
</dbReference>
<dbReference type="GO" id="GO:0046983">
    <property type="term" value="F:protein dimerization activity"/>
    <property type="evidence" value="ECO:0007669"/>
    <property type="project" value="InterPro"/>
</dbReference>
<dbReference type="Pfam" id="PF07495">
    <property type="entry name" value="Y_Y_Y"/>
    <property type="match status" value="1"/>
</dbReference>
<keyword evidence="3" id="KW-0902">Two-component regulatory system</keyword>
<dbReference type="Gene3D" id="1.20.5.1930">
    <property type="match status" value="1"/>
</dbReference>
<dbReference type="GO" id="GO:0000155">
    <property type="term" value="F:phosphorelay sensor kinase activity"/>
    <property type="evidence" value="ECO:0007669"/>
    <property type="project" value="InterPro"/>
</dbReference>
<dbReference type="Pfam" id="PF02518">
    <property type="entry name" value="HATPase_c"/>
    <property type="match status" value="1"/>
</dbReference>
<evidence type="ECO:0000256" key="4">
    <source>
        <dbReference type="SAM" id="Phobius"/>
    </source>
</evidence>
<evidence type="ECO:0000259" key="5">
    <source>
        <dbReference type="PROSITE" id="PS50109"/>
    </source>
</evidence>
<keyword evidence="1" id="KW-0808">Transferase</keyword>
<feature type="domain" description="Histidine kinase" evidence="5">
    <location>
        <begin position="1017"/>
        <end position="1106"/>
    </location>
</feature>
<accession>A0A4Q0ST39</accession>
<evidence type="ECO:0000313" key="7">
    <source>
        <dbReference type="Proteomes" id="UP000289437"/>
    </source>
</evidence>
<keyword evidence="2" id="KW-0418">Kinase</keyword>
<dbReference type="PROSITE" id="PS50109">
    <property type="entry name" value="HIS_KIN"/>
    <property type="match status" value="1"/>
</dbReference>
<keyword evidence="7" id="KW-1185">Reference proteome</keyword>
<dbReference type="Pfam" id="PF07494">
    <property type="entry name" value="Reg_prop"/>
    <property type="match status" value="6"/>
</dbReference>
<evidence type="ECO:0000256" key="1">
    <source>
        <dbReference type="ARBA" id="ARBA00022679"/>
    </source>
</evidence>
<dbReference type="InterPro" id="IPR036890">
    <property type="entry name" value="HATPase_C_sf"/>
</dbReference>
<sequence>MYPPKVLHEPPLLRTLTQTAVQAHQRCPHWLWSRMAFNCVCRIGTHSRMPMLVKRIGFVRRCCTNMHVLPTDSVCGSDACDDERACMQKYLLSILVFRSARIGWAQRTRRASLSSPVLHLCWLCLFALLSSAAQKKTPGNMLAEFGFQNGQHTYSVDSWQRGDGLPGQTVNAVVESPDGYLWVGTDSGLARFDGTRFRNFTRANTPAIADDNIRHLLVARDGSIWIGTDGGGVVKYSSGNFRSYISRSIPGSAFVLGLYESPDRVIWVSTDAGLFRVQDDHLVLANQELGVPAVSSTEATKDRSAVDAVLEDRSGRIWIGGSQLFASIQGHAREFVLDPKDSRTHIRALLESHDGSIWAGTIEGLFCLPPGALEFIRINGPRGTIRTLYEDQSGDLWAGSITDGVYIIRDRKVARLAETKTHIDNTVLSISGDSEHSIWVGTRKGLTRLSASSMRVLQFPANADSDFGTISMDAGGDLWAPSSELFHVHGDNVTRRRIAGVRGSLIRGVYHARDHSMWIGTNGSGLYHVTSIGTVHYDTSQGLVNNYIRCVTEARDGSIWIGTDGGMSHLSHDVFRSFKESNGLTFNSIRSIVEDRSGDIWIGTDHGLSHMRSGAFLSDTATLALAQAKVWSILEDSEGMWFGTAGAGLYWYSAGNVTRFGTAEGLVSDTIYCILQDNRGRLWLSSPYAVMLMDRDELTHEPTSAHSLISVRTFTANRASGIAQLYGGTQPSGVLLHGDGAAFPATHGVWSIQPDQDAKPAIAHLHIDSVAVDGKTVVPEGFLRLPARNGRVEISYELVSLHPQDRWRFRYKLDGFDPDWILAKPDQRIATYTNVPPGHYVFHVELWGGGRDSSKVAAALGVFKERSVYDTVWFRTVGILALAGLLVLAYYTRLNRLHKHFQIVVAERTRIAQEMHDTVLQGCASVSALLHAASSGDVEDTESRLHMIQYASTQLRATMDEARQTIMDLRTDKQQGVALISVLEDMTRRSTREHGVETSLLVEGEVLSLGPRAAHSLAMSVREAIFNAILHARPQSIKVTLRFLPTILEIVIADDGLGFHPQAVQPQDHFGIQGMRERISGFGGQLQIQSALGAGTVVRITLPLTGVLTKL</sequence>
<dbReference type="InterPro" id="IPR015943">
    <property type="entry name" value="WD40/YVTN_repeat-like_dom_sf"/>
</dbReference>
<reference evidence="7" key="2">
    <citation type="submission" date="2019-02" db="EMBL/GenBank/DDBJ databases">
        <title>Granulicella sibirica sp. nov., a psychrotolerant acidobacterium isolated from an organic soil layer in forested tundra, West Siberia.</title>
        <authorList>
            <person name="Oshkin I.Y."/>
            <person name="Kulichevskaya I.S."/>
            <person name="Rijpstra W.I.C."/>
            <person name="Sinninghe Damste J.S."/>
            <person name="Rakitin A.L."/>
            <person name="Ravin N.V."/>
            <person name="Dedysh S.N."/>
        </authorList>
    </citation>
    <scope>NUCLEOTIDE SEQUENCE [LARGE SCALE GENOMIC DNA]</scope>
    <source>
        <strain evidence="7">AF10</strain>
    </source>
</reference>
<dbReference type="InterPro" id="IPR050482">
    <property type="entry name" value="Sensor_HK_TwoCompSys"/>
</dbReference>
<dbReference type="Gene3D" id="2.60.40.10">
    <property type="entry name" value="Immunoglobulins"/>
    <property type="match status" value="1"/>
</dbReference>
<dbReference type="SUPFAM" id="SSF63829">
    <property type="entry name" value="Calcium-dependent phosphotriesterase"/>
    <property type="match status" value="3"/>
</dbReference>
<dbReference type="PANTHER" id="PTHR24421">
    <property type="entry name" value="NITRATE/NITRITE SENSOR PROTEIN NARX-RELATED"/>
    <property type="match status" value="1"/>
</dbReference>
<dbReference type="InterPro" id="IPR011110">
    <property type="entry name" value="Reg_prop"/>
</dbReference>
<dbReference type="InterPro" id="IPR005467">
    <property type="entry name" value="His_kinase_dom"/>
</dbReference>
<dbReference type="InterPro" id="IPR003594">
    <property type="entry name" value="HATPase_dom"/>
</dbReference>
<dbReference type="SUPFAM" id="SSF55874">
    <property type="entry name" value="ATPase domain of HSP90 chaperone/DNA topoisomerase II/histidine kinase"/>
    <property type="match status" value="1"/>
</dbReference>
<keyword evidence="4" id="KW-0472">Membrane</keyword>
<comment type="caution">
    <text evidence="6">The sequence shown here is derived from an EMBL/GenBank/DDBJ whole genome shotgun (WGS) entry which is preliminary data.</text>
</comment>
<dbReference type="Proteomes" id="UP000289437">
    <property type="component" value="Unassembled WGS sequence"/>
</dbReference>
<organism evidence="6 7">
    <name type="scientific">Granulicella sibirica</name>
    <dbReference type="NCBI Taxonomy" id="2479048"/>
    <lineage>
        <taxon>Bacteria</taxon>
        <taxon>Pseudomonadati</taxon>
        <taxon>Acidobacteriota</taxon>
        <taxon>Terriglobia</taxon>
        <taxon>Terriglobales</taxon>
        <taxon>Acidobacteriaceae</taxon>
        <taxon>Granulicella</taxon>
    </lineage>
</organism>
<evidence type="ECO:0000256" key="3">
    <source>
        <dbReference type="ARBA" id="ARBA00023012"/>
    </source>
</evidence>
<reference evidence="6 7" key="1">
    <citation type="submission" date="2018-11" db="EMBL/GenBank/DDBJ databases">
        <authorList>
            <person name="Mardanov A.V."/>
            <person name="Ravin N.V."/>
            <person name="Dedysh S.N."/>
        </authorList>
    </citation>
    <scope>NUCLEOTIDE SEQUENCE [LARGE SCALE GENOMIC DNA]</scope>
    <source>
        <strain evidence="6 7">AF10</strain>
    </source>
</reference>
<feature type="transmembrane region" description="Helical" evidence="4">
    <location>
        <begin position="872"/>
        <end position="891"/>
    </location>
</feature>